<dbReference type="Pfam" id="PF07784">
    <property type="entry name" value="DUF1622"/>
    <property type="match status" value="1"/>
</dbReference>
<evidence type="ECO:0000313" key="3">
    <source>
        <dbReference type="EMBL" id="CAD7040029.1"/>
    </source>
</evidence>
<feature type="compositionally biased region" description="Polar residues" evidence="1">
    <location>
        <begin position="111"/>
        <end position="124"/>
    </location>
</feature>
<sequence>MDAAFGQLLHVTTRAIEVAGVAVIVIGMFFAAFNFLRERSREGAYHELRATLGRAILLGLELLVAADIINTVAIEPTLDSLAVLAGIVLIRTFLSFSLEVEIEGKWPWQQARPTSGHSSENSARTELVDRPH</sequence>
<dbReference type="PANTHER" id="PTHR38468">
    <property type="entry name" value="SLL0939 PROTEIN"/>
    <property type="match status" value="1"/>
</dbReference>
<dbReference type="InterPro" id="IPR012427">
    <property type="entry name" value="DUF1622"/>
</dbReference>
<evidence type="ECO:0000256" key="1">
    <source>
        <dbReference type="SAM" id="MobiDB-lite"/>
    </source>
</evidence>
<evidence type="ECO:0000256" key="2">
    <source>
        <dbReference type="SAM" id="Phobius"/>
    </source>
</evidence>
<keyword evidence="2" id="KW-0472">Membrane</keyword>
<feature type="region of interest" description="Disordered" evidence="1">
    <location>
        <begin position="110"/>
        <end position="132"/>
    </location>
</feature>
<keyword evidence="4" id="KW-1185">Reference proteome</keyword>
<dbReference type="Proteomes" id="UP000601041">
    <property type="component" value="Unassembled WGS sequence"/>
</dbReference>
<accession>A0ABM8PP05</accession>
<reference evidence="3 4" key="1">
    <citation type="submission" date="2020-11" db="EMBL/GenBank/DDBJ databases">
        <authorList>
            <person name="Lassalle F."/>
        </authorList>
    </citation>
    <scope>NUCLEOTIDE SEQUENCE [LARGE SCALE GENOMIC DNA]</scope>
    <source>
        <strain evidence="3 4">AB21</strain>
    </source>
</reference>
<keyword evidence="2" id="KW-1133">Transmembrane helix</keyword>
<name>A0ABM8PP05_9HYPH</name>
<dbReference type="PANTHER" id="PTHR38468:SF1">
    <property type="entry name" value="SLL0939 PROTEIN"/>
    <property type="match status" value="1"/>
</dbReference>
<organism evidence="3 4">
    <name type="scientific">Pseudorhizobium halotolerans</name>
    <dbReference type="NCBI Taxonomy" id="1233081"/>
    <lineage>
        <taxon>Bacteria</taxon>
        <taxon>Pseudomonadati</taxon>
        <taxon>Pseudomonadota</taxon>
        <taxon>Alphaproteobacteria</taxon>
        <taxon>Hyphomicrobiales</taxon>
        <taxon>Rhizobiaceae</taxon>
        <taxon>Rhizobium/Agrobacterium group</taxon>
        <taxon>Pseudorhizobium</taxon>
    </lineage>
</organism>
<gene>
    <name evidence="3" type="ORF">RHAB21_02993</name>
</gene>
<proteinExistence type="predicted"/>
<keyword evidence="2" id="KW-0812">Transmembrane</keyword>
<protein>
    <recommendedName>
        <fullName evidence="5">DUF1622 domain-containing protein</fullName>
    </recommendedName>
</protein>
<dbReference type="EMBL" id="CABFWE030000005">
    <property type="protein sequence ID" value="CAD7040029.1"/>
    <property type="molecule type" value="Genomic_DNA"/>
</dbReference>
<evidence type="ECO:0008006" key="5">
    <source>
        <dbReference type="Google" id="ProtNLM"/>
    </source>
</evidence>
<comment type="caution">
    <text evidence="3">The sequence shown here is derived from an EMBL/GenBank/DDBJ whole genome shotgun (WGS) entry which is preliminary data.</text>
</comment>
<evidence type="ECO:0000313" key="4">
    <source>
        <dbReference type="Proteomes" id="UP000601041"/>
    </source>
</evidence>
<dbReference type="RefSeq" id="WP_142588158.1">
    <property type="nucleotide sequence ID" value="NZ_CABFWE030000005.1"/>
</dbReference>
<feature type="transmembrane region" description="Helical" evidence="2">
    <location>
        <begin position="15"/>
        <end position="36"/>
    </location>
</feature>